<evidence type="ECO:0000313" key="1">
    <source>
        <dbReference type="EMBL" id="KAL3268714.1"/>
    </source>
</evidence>
<dbReference type="AlphaFoldDB" id="A0ABD2MR33"/>
<sequence length="118" mass="14187">MLECEDVDGAFVQFVEILKNAVNQFTKEVPVRARNKNHKEWVTEELGRLIQSKNEMYRRLKKDLHNGTLENEYAHFRNRVVNLIETTKNNYYRSRFEEQNKSPEALWRWLGEVTNSKK</sequence>
<comment type="caution">
    <text evidence="1">The sequence shown here is derived from an EMBL/GenBank/DDBJ whole genome shotgun (WGS) entry which is preliminary data.</text>
</comment>
<protein>
    <submittedName>
        <fullName evidence="1">Uncharacterized protein</fullName>
    </submittedName>
</protein>
<reference evidence="1 2" key="1">
    <citation type="journal article" date="2021" name="BMC Biol.">
        <title>Horizontally acquired antibacterial genes associated with adaptive radiation of ladybird beetles.</title>
        <authorList>
            <person name="Li H.S."/>
            <person name="Tang X.F."/>
            <person name="Huang Y.H."/>
            <person name="Xu Z.Y."/>
            <person name="Chen M.L."/>
            <person name="Du X.Y."/>
            <person name="Qiu B.Y."/>
            <person name="Chen P.T."/>
            <person name="Zhang W."/>
            <person name="Slipinski A."/>
            <person name="Escalona H.E."/>
            <person name="Waterhouse R.M."/>
            <person name="Zwick A."/>
            <person name="Pang H."/>
        </authorList>
    </citation>
    <scope>NUCLEOTIDE SEQUENCE [LARGE SCALE GENOMIC DNA]</scope>
    <source>
        <strain evidence="1">SYSU2018</strain>
    </source>
</reference>
<dbReference type="EMBL" id="JABFTP020000021">
    <property type="protein sequence ID" value="KAL3268714.1"/>
    <property type="molecule type" value="Genomic_DNA"/>
</dbReference>
<proteinExistence type="predicted"/>
<evidence type="ECO:0000313" key="2">
    <source>
        <dbReference type="Proteomes" id="UP001516400"/>
    </source>
</evidence>
<name>A0ABD2MR33_9CUCU</name>
<keyword evidence="2" id="KW-1185">Reference proteome</keyword>
<gene>
    <name evidence="1" type="ORF">HHI36_007816</name>
</gene>
<accession>A0ABD2MR33</accession>
<dbReference type="Proteomes" id="UP001516400">
    <property type="component" value="Unassembled WGS sequence"/>
</dbReference>
<organism evidence="1 2">
    <name type="scientific">Cryptolaemus montrouzieri</name>
    <dbReference type="NCBI Taxonomy" id="559131"/>
    <lineage>
        <taxon>Eukaryota</taxon>
        <taxon>Metazoa</taxon>
        <taxon>Ecdysozoa</taxon>
        <taxon>Arthropoda</taxon>
        <taxon>Hexapoda</taxon>
        <taxon>Insecta</taxon>
        <taxon>Pterygota</taxon>
        <taxon>Neoptera</taxon>
        <taxon>Endopterygota</taxon>
        <taxon>Coleoptera</taxon>
        <taxon>Polyphaga</taxon>
        <taxon>Cucujiformia</taxon>
        <taxon>Coccinelloidea</taxon>
        <taxon>Coccinellidae</taxon>
        <taxon>Scymninae</taxon>
        <taxon>Scymnini</taxon>
        <taxon>Cryptolaemus</taxon>
    </lineage>
</organism>